<dbReference type="InterPro" id="IPR038714">
    <property type="entry name" value="YfeY-like_sf"/>
</dbReference>
<evidence type="ECO:0000313" key="3">
    <source>
        <dbReference type="Proteomes" id="UP000596083"/>
    </source>
</evidence>
<gene>
    <name evidence="2" type="ORF">JET14_11630</name>
</gene>
<reference evidence="2 3" key="1">
    <citation type="submission" date="2020-12" db="EMBL/GenBank/DDBJ databases">
        <authorList>
            <person name="Zheng R.K."/>
            <person name="Sun C.M."/>
        </authorList>
    </citation>
    <scope>NUCLEOTIDE SEQUENCE [LARGE SCALE GENOMIC DNA]</scope>
    <source>
        <strain evidence="2 3">ZRK001</strain>
    </source>
</reference>
<accession>A0A7T7HH03</accession>
<dbReference type="PROSITE" id="PS51257">
    <property type="entry name" value="PROKAR_LIPOPROTEIN"/>
    <property type="match status" value="1"/>
</dbReference>
<proteinExistence type="predicted"/>
<protein>
    <submittedName>
        <fullName evidence="2">DUF1131 family protein</fullName>
    </submittedName>
</protein>
<feature type="chain" id="PRO_5032931111" evidence="1">
    <location>
        <begin position="25"/>
        <end position="182"/>
    </location>
</feature>
<evidence type="ECO:0000256" key="1">
    <source>
        <dbReference type="SAM" id="SignalP"/>
    </source>
</evidence>
<dbReference type="AlphaFoldDB" id="A0A7T7HH03"/>
<feature type="signal peptide" evidence="1">
    <location>
        <begin position="1"/>
        <end position="24"/>
    </location>
</feature>
<dbReference type="Gene3D" id="2.60.460.10">
    <property type="entry name" value="protein yfey like domain"/>
    <property type="match status" value="1"/>
</dbReference>
<organism evidence="2 3">
    <name type="scientific">Martelella lutilitoris</name>
    <dbReference type="NCBI Taxonomy" id="2583532"/>
    <lineage>
        <taxon>Bacteria</taxon>
        <taxon>Pseudomonadati</taxon>
        <taxon>Pseudomonadota</taxon>
        <taxon>Alphaproteobacteria</taxon>
        <taxon>Hyphomicrobiales</taxon>
        <taxon>Aurantimonadaceae</taxon>
        <taxon>Martelella</taxon>
    </lineage>
</organism>
<name>A0A7T7HH03_9HYPH</name>
<keyword evidence="1" id="KW-0732">Signal</keyword>
<sequence>MNSRRTLRICLAAAFSLVFACAQARDAAIVVTESGLYGIDGRTRFDAEAVRRALPGMEVRAERREGEGGLYSVLIAAREGVDIITLYGAETVVRADIVSADAATGGGARIGDPFSAVFSGSDARYCEPGMEVFSGTAVCLAPGSDQIALIFGGRGEGPDGMLPEQTALNGWRLEMIIWNAKF</sequence>
<dbReference type="InterPro" id="IPR010938">
    <property type="entry name" value="DUF1131"/>
</dbReference>
<dbReference type="RefSeq" id="WP_200333687.1">
    <property type="nucleotide sequence ID" value="NZ_CP066786.1"/>
</dbReference>
<dbReference type="KEGG" id="mlut:JET14_11630"/>
<dbReference type="EMBL" id="CP066786">
    <property type="protein sequence ID" value="QQM28992.1"/>
    <property type="molecule type" value="Genomic_DNA"/>
</dbReference>
<evidence type="ECO:0000313" key="2">
    <source>
        <dbReference type="EMBL" id="QQM28992.1"/>
    </source>
</evidence>
<dbReference type="Pfam" id="PF06572">
    <property type="entry name" value="DUF1131"/>
    <property type="match status" value="1"/>
</dbReference>
<dbReference type="Proteomes" id="UP000596083">
    <property type="component" value="Chromosome"/>
</dbReference>